<evidence type="ECO:0000313" key="3">
    <source>
        <dbReference type="Proteomes" id="UP000030754"/>
    </source>
</evidence>
<dbReference type="RefSeq" id="XP_013440967.1">
    <property type="nucleotide sequence ID" value="XM_013585513.1"/>
</dbReference>
<reference evidence="2" key="2">
    <citation type="submission" date="2013-10" db="EMBL/GenBank/DDBJ databases">
        <authorList>
            <person name="Aslett M."/>
        </authorList>
    </citation>
    <scope>NUCLEOTIDE SEQUENCE [LARGE SCALE GENOMIC DNA]</scope>
    <source>
        <strain evidence="2">Houghton</strain>
    </source>
</reference>
<dbReference type="EMBL" id="HG722839">
    <property type="protein sequence ID" value="CDJ63605.1"/>
    <property type="molecule type" value="Genomic_DNA"/>
</dbReference>
<protein>
    <submittedName>
        <fullName evidence="2">SAG family member</fullName>
    </submittedName>
</protein>
<evidence type="ECO:0000256" key="1">
    <source>
        <dbReference type="SAM" id="SignalP"/>
    </source>
</evidence>
<dbReference type="GeneID" id="25474732"/>
<evidence type="ECO:0000313" key="2">
    <source>
        <dbReference type="EMBL" id="CDJ63605.1"/>
    </source>
</evidence>
<proteinExistence type="predicted"/>
<reference evidence="2" key="1">
    <citation type="submission" date="2013-10" db="EMBL/GenBank/DDBJ databases">
        <title>Genomic analysis of the causative agents of coccidiosis in chickens.</title>
        <authorList>
            <person name="Reid A.J."/>
            <person name="Blake D."/>
            <person name="Billington K."/>
            <person name="Browne H."/>
            <person name="Dunn M."/>
            <person name="Hung S."/>
            <person name="Kawahara F."/>
            <person name="Miranda-Saavedra D."/>
            <person name="Mourier T."/>
            <person name="Nagra H."/>
            <person name="Otto T.D."/>
            <person name="Rawlings N."/>
            <person name="Sanchez A."/>
            <person name="Sanders M."/>
            <person name="Subramaniam C."/>
            <person name="Tay Y."/>
            <person name="Dear P."/>
            <person name="Doerig C."/>
            <person name="Gruber A."/>
            <person name="Parkinson J."/>
            <person name="Shirley M."/>
            <person name="Wan K.L."/>
            <person name="Berriman M."/>
            <person name="Tomley F."/>
            <person name="Pain A."/>
        </authorList>
    </citation>
    <scope>NUCLEOTIDE SEQUENCE [LARGE SCALE GENOMIC DNA]</scope>
    <source>
        <strain evidence="2">Houghton</strain>
    </source>
</reference>
<feature type="chain" id="PRO_5004676054" evidence="1">
    <location>
        <begin position="26"/>
        <end position="270"/>
    </location>
</feature>
<accession>U6MPN6</accession>
<gene>
    <name evidence="2" type="ORF">ENH_00045760</name>
</gene>
<name>U6MPN6_9EIME</name>
<dbReference type="VEuPathDB" id="ToxoDB:ENH_00045760"/>
<keyword evidence="3" id="KW-1185">Reference proteome</keyword>
<feature type="signal peptide" evidence="1">
    <location>
        <begin position="1"/>
        <end position="25"/>
    </location>
</feature>
<dbReference type="AlphaFoldDB" id="U6MPN6"/>
<dbReference type="Proteomes" id="UP000030754">
    <property type="component" value="Unassembled WGS sequence"/>
</dbReference>
<sequence>MAHVGLLAYYAGLLASAAAPHFSLALSLRSGTATSQQNSLSTNLFASGQDLLRTEPTAEDKTTDCLDIINKLRGENLKGLLETLSTADEQEVTQSLKTIRVPITDPADPTAKKIAVKLAGDTNTCESGKDANAEKYPGLVIPYAHGTQPKCSDLIQETYTAGLNHLKELNFDPSAGTYDVAVAPFNNVDASNVAFLLWEESKKVSCAATNNCSAGHNVLFCYFIDPLQEGDKPFTTELYNALWGLETGAAFTSLPSVATVLLALALMIRT</sequence>
<dbReference type="OrthoDB" id="348012at2759"/>
<keyword evidence="1" id="KW-0732">Signal</keyword>
<organism evidence="2 3">
    <name type="scientific">Eimeria necatrix</name>
    <dbReference type="NCBI Taxonomy" id="51315"/>
    <lineage>
        <taxon>Eukaryota</taxon>
        <taxon>Sar</taxon>
        <taxon>Alveolata</taxon>
        <taxon>Apicomplexa</taxon>
        <taxon>Conoidasida</taxon>
        <taxon>Coccidia</taxon>
        <taxon>Eucoccidiorida</taxon>
        <taxon>Eimeriorina</taxon>
        <taxon>Eimeriidae</taxon>
        <taxon>Eimeria</taxon>
    </lineage>
</organism>